<comment type="caution">
    <text evidence="1">The sequence shown here is derived from an EMBL/GenBank/DDBJ whole genome shotgun (WGS) entry which is preliminary data.</text>
</comment>
<evidence type="ECO:0000313" key="1">
    <source>
        <dbReference type="EMBL" id="KAJ2774759.1"/>
    </source>
</evidence>
<dbReference type="EMBL" id="JANBUK010002130">
    <property type="protein sequence ID" value="KAJ2774759.1"/>
    <property type="molecule type" value="Genomic_DNA"/>
</dbReference>
<dbReference type="EC" id="3.1.26.5" evidence="1"/>
<proteinExistence type="predicted"/>
<keyword evidence="2" id="KW-1185">Reference proteome</keyword>
<organism evidence="1 2">
    <name type="scientific">Coemansia linderi</name>
    <dbReference type="NCBI Taxonomy" id="2663919"/>
    <lineage>
        <taxon>Eukaryota</taxon>
        <taxon>Fungi</taxon>
        <taxon>Fungi incertae sedis</taxon>
        <taxon>Zoopagomycota</taxon>
        <taxon>Kickxellomycotina</taxon>
        <taxon>Kickxellomycetes</taxon>
        <taxon>Kickxellales</taxon>
        <taxon>Kickxellaceae</taxon>
        <taxon>Coemansia</taxon>
    </lineage>
</organism>
<reference evidence="1" key="1">
    <citation type="submission" date="2022-07" db="EMBL/GenBank/DDBJ databases">
        <title>Phylogenomic reconstructions and comparative analyses of Kickxellomycotina fungi.</title>
        <authorList>
            <person name="Reynolds N.K."/>
            <person name="Stajich J.E."/>
            <person name="Barry K."/>
            <person name="Grigoriev I.V."/>
            <person name="Crous P."/>
            <person name="Smith M.E."/>
        </authorList>
    </citation>
    <scope>NUCLEOTIDE SEQUENCE</scope>
    <source>
        <strain evidence="1">BCRC 34191</strain>
    </source>
</reference>
<dbReference type="Proteomes" id="UP001140066">
    <property type="component" value="Unassembled WGS sequence"/>
</dbReference>
<evidence type="ECO:0000313" key="2">
    <source>
        <dbReference type="Proteomes" id="UP001140066"/>
    </source>
</evidence>
<protein>
    <submittedName>
        <fullName evidence="1">Ribonuclease P protein subunit p21</fullName>
        <ecNumber evidence="1">3.1.26.5</ecNumber>
    </submittedName>
</protein>
<keyword evidence="1" id="KW-0378">Hydrolase</keyword>
<gene>
    <name evidence="1" type="primary">RPP21</name>
    <name evidence="1" type="ORF">GGI18_004538</name>
</gene>
<accession>A0ACC1K717</accession>
<sequence length="176" mass="19252">MARGSKDGKDRGRGAGCLPNREVFERMNFLLQSAQFYASLPTTTTTPAAVATGATAKGKEPDELLALDNDRSDSSSSGAPPQAPATMLPLARFYAKEMRLVSRKSVLRMSPHVKRSICKVCLTPLVPGISSITRVKGQKRSRRVITTCNYCQAQTRLFVNDDHVLFVDRPEHGTIS</sequence>
<name>A0ACC1K717_9FUNG</name>